<proteinExistence type="predicted"/>
<dbReference type="Proteomes" id="UP000594463">
    <property type="component" value="Chromosome"/>
</dbReference>
<organism evidence="2 3">
    <name type="scientific">Atribacter laminatus</name>
    <dbReference type="NCBI Taxonomy" id="2847778"/>
    <lineage>
        <taxon>Bacteria</taxon>
        <taxon>Pseudomonadati</taxon>
        <taxon>Atribacterota</taxon>
        <taxon>Atribacteria</taxon>
        <taxon>Atribacterales</taxon>
        <taxon>Atribacteraceae</taxon>
        <taxon>Atribacter</taxon>
    </lineage>
</organism>
<feature type="transmembrane region" description="Helical" evidence="1">
    <location>
        <begin position="80"/>
        <end position="97"/>
    </location>
</feature>
<feature type="transmembrane region" description="Helical" evidence="1">
    <location>
        <begin position="38"/>
        <end position="60"/>
    </location>
</feature>
<evidence type="ECO:0000313" key="3">
    <source>
        <dbReference type="Proteomes" id="UP000594463"/>
    </source>
</evidence>
<keyword evidence="1" id="KW-1133">Transmembrane helix</keyword>
<evidence type="ECO:0000256" key="1">
    <source>
        <dbReference type="SAM" id="Phobius"/>
    </source>
</evidence>
<feature type="transmembrane region" description="Helical" evidence="1">
    <location>
        <begin position="136"/>
        <end position="158"/>
    </location>
</feature>
<feature type="transmembrane region" description="Helical" evidence="1">
    <location>
        <begin position="12"/>
        <end position="32"/>
    </location>
</feature>
<protein>
    <recommendedName>
        <fullName evidence="4">PAP2 superfamily protein</fullName>
    </recommendedName>
</protein>
<evidence type="ECO:0008006" key="4">
    <source>
        <dbReference type="Google" id="ProtNLM"/>
    </source>
</evidence>
<gene>
    <name evidence="2" type="ORF">RT761_00459</name>
</gene>
<dbReference type="RefSeq" id="WP_218112475.1">
    <property type="nucleotide sequence ID" value="NZ_CP065383.1"/>
</dbReference>
<reference evidence="2 3" key="1">
    <citation type="journal article" date="2021" name="Nat. Commun.">
        <title>Isolation of a member of the candidate phylum Atribacteria reveals a unique cell membrane structure.</title>
        <authorList>
            <person name="Taiki K."/>
            <person name="Nobu M.K."/>
            <person name="Kusada H."/>
            <person name="Meng X.-Y."/>
            <person name="Hosoki N."/>
            <person name="Uematsu K."/>
            <person name="Yoshioka H."/>
            <person name="Kamagata Y."/>
            <person name="Tamaki H."/>
        </authorList>
    </citation>
    <scope>NUCLEOTIDE SEQUENCE [LARGE SCALE GENOMIC DNA]</scope>
    <source>
        <strain evidence="2 3">RT761</strain>
    </source>
</reference>
<dbReference type="KEGG" id="alam:RT761_00459"/>
<keyword evidence="1" id="KW-0472">Membrane</keyword>
<feature type="transmembrane region" description="Helical" evidence="1">
    <location>
        <begin position="103"/>
        <end position="124"/>
    </location>
</feature>
<keyword evidence="1" id="KW-0812">Transmembrane</keyword>
<keyword evidence="3" id="KW-1185">Reference proteome</keyword>
<dbReference type="AlphaFoldDB" id="A0A7T1AJX2"/>
<feature type="transmembrane region" description="Helical" evidence="1">
    <location>
        <begin position="170"/>
        <end position="188"/>
    </location>
</feature>
<accession>A0A7T1AJX2</accession>
<name>A0A7T1AJX2_ATRLM</name>
<sequence>METRKIAKGISIIFQPTFIPIALYFIVSLSAVPTVKGFWYALLGIVFVALAPIVLVYILARYNKISDPDLPDRRERFIPYLSIVGLYIIGFIVFWYLGAPSQILAITASYIAVTFFGAFISLFWKISMHMAGIAGPVTALIFLVNPIFVLAYFLLIPIGWARYILKKHTFPQIVIGSGFSILLTYLIIRLFS</sequence>
<evidence type="ECO:0000313" key="2">
    <source>
        <dbReference type="EMBL" id="QPM67259.1"/>
    </source>
</evidence>
<dbReference type="EMBL" id="CP065383">
    <property type="protein sequence ID" value="QPM67259.1"/>
    <property type="molecule type" value="Genomic_DNA"/>
</dbReference>